<dbReference type="RefSeq" id="WP_253797070.1">
    <property type="nucleotide sequence ID" value="NZ_BAAAUB010000008.1"/>
</dbReference>
<dbReference type="EMBL" id="JAMZDX010000003">
    <property type="protein sequence ID" value="MCP2309779.1"/>
    <property type="molecule type" value="Genomic_DNA"/>
</dbReference>
<dbReference type="InterPro" id="IPR036705">
    <property type="entry name" value="Ribosyl_crysJ1_sf"/>
</dbReference>
<protein>
    <submittedName>
        <fullName evidence="1">ADP-ribosylglycohydrolase</fullName>
    </submittedName>
</protein>
<evidence type="ECO:0000313" key="1">
    <source>
        <dbReference type="EMBL" id="MCP2309779.1"/>
    </source>
</evidence>
<dbReference type="SUPFAM" id="SSF101478">
    <property type="entry name" value="ADP-ribosylglycohydrolase"/>
    <property type="match status" value="1"/>
</dbReference>
<gene>
    <name evidence="1" type="ORF">FHR36_002912</name>
</gene>
<dbReference type="InterPro" id="IPR005502">
    <property type="entry name" value="Ribosyl_crysJ1"/>
</dbReference>
<keyword evidence="2" id="KW-1185">Reference proteome</keyword>
<dbReference type="PANTHER" id="PTHR16222">
    <property type="entry name" value="ADP-RIBOSYLGLYCOHYDROLASE"/>
    <property type="match status" value="1"/>
</dbReference>
<reference evidence="1 2" key="1">
    <citation type="submission" date="2022-06" db="EMBL/GenBank/DDBJ databases">
        <title>Sequencing the genomes of 1000 actinobacteria strains.</title>
        <authorList>
            <person name="Klenk H.-P."/>
        </authorList>
    </citation>
    <scope>NUCLEOTIDE SEQUENCE [LARGE SCALE GENOMIC DNA]</scope>
    <source>
        <strain evidence="1 2">DSM 41656</strain>
    </source>
</reference>
<comment type="caution">
    <text evidence="1">The sequence shown here is derived from an EMBL/GenBank/DDBJ whole genome shotgun (WGS) entry which is preliminary data.</text>
</comment>
<proteinExistence type="predicted"/>
<dbReference type="Pfam" id="PF03747">
    <property type="entry name" value="ADP_ribosyl_GH"/>
    <property type="match status" value="1"/>
</dbReference>
<name>A0ABT1IXV8_9ACTN</name>
<dbReference type="PANTHER" id="PTHR16222:SF12">
    <property type="entry name" value="ADP-RIBOSYLGLYCOHYDROLASE-RELATED"/>
    <property type="match status" value="1"/>
</dbReference>
<dbReference type="Proteomes" id="UP001206483">
    <property type="component" value="Unassembled WGS sequence"/>
</dbReference>
<dbReference type="Gene3D" id="1.10.4080.10">
    <property type="entry name" value="ADP-ribosylation/Crystallin J1"/>
    <property type="match status" value="1"/>
</dbReference>
<dbReference type="InterPro" id="IPR050792">
    <property type="entry name" value="ADP-ribosylglycohydrolase"/>
</dbReference>
<accession>A0ABT1IXV8</accession>
<sequence length="345" mass="37705">MGHATGAMLGLAIGDALGKPVEFATYDELLRGTPDWRLLPLPKNALVTDDTQMTLALARALRDAMDDGPLVPLRLQLPLREEFVEWWRSPENNRAPGMTCMRACWRLSMPDRLWQDASDIGSKGCGANMRVAPLGLVDELTDRRLSGAAQLQSALTHGHPTALAASELTAFTVRWLAAGVEPRELPALLRAHAHANRTRYDAFWLGDLAARAHDHSPEEFIARGWDECLAVLDRLDAALARPTPDRDPCEITGAGWIAEDAFATALLCFLLLPDDPVAAVRRAAYSSGDSDSIACLTGAFAGARHGEVAWPADWVERIEHRDELLAFGRLWDRPLTPERSATPAG</sequence>
<organism evidence="1 2">
    <name type="scientific">Kitasatospora paracochleata</name>
    <dbReference type="NCBI Taxonomy" id="58354"/>
    <lineage>
        <taxon>Bacteria</taxon>
        <taxon>Bacillati</taxon>
        <taxon>Actinomycetota</taxon>
        <taxon>Actinomycetes</taxon>
        <taxon>Kitasatosporales</taxon>
        <taxon>Streptomycetaceae</taxon>
        <taxon>Kitasatospora</taxon>
    </lineage>
</organism>
<evidence type="ECO:0000313" key="2">
    <source>
        <dbReference type="Proteomes" id="UP001206483"/>
    </source>
</evidence>